<sequence>MLYLHELKIGESAQILDLKETHALIQARLHHLGISEACKVCMKNKLPFGGPCMIECGGQCISMRQNDLKAIRVSKI</sequence>
<dbReference type="RefSeq" id="WP_062321105.1">
    <property type="nucleotide sequence ID" value="NZ_BJWJ01000011.1"/>
</dbReference>
<dbReference type="InterPro" id="IPR052713">
    <property type="entry name" value="FeoA"/>
</dbReference>
<evidence type="ECO:0000313" key="4">
    <source>
        <dbReference type="EMBL" id="SFS85503.1"/>
    </source>
</evidence>
<keyword evidence="6" id="KW-1185">Reference proteome</keyword>
<dbReference type="GO" id="GO:0046914">
    <property type="term" value="F:transition metal ion binding"/>
    <property type="evidence" value="ECO:0007669"/>
    <property type="project" value="InterPro"/>
</dbReference>
<dbReference type="Proteomes" id="UP000321773">
    <property type="component" value="Unassembled WGS sequence"/>
</dbReference>
<dbReference type="PANTHER" id="PTHR42954:SF1">
    <property type="entry name" value="FERROUS IRON TRANSPORTER FEOA DOMAIN-CONTAINING PROTEIN"/>
    <property type="match status" value="1"/>
</dbReference>
<feature type="domain" description="Ferrous iron transporter FeoA-like" evidence="2">
    <location>
        <begin position="2"/>
        <end position="75"/>
    </location>
</feature>
<dbReference type="EMBL" id="BJWJ01000011">
    <property type="protein sequence ID" value="GEM04366.1"/>
    <property type="molecule type" value="Genomic_DNA"/>
</dbReference>
<evidence type="ECO:0000259" key="2">
    <source>
        <dbReference type="SMART" id="SM00899"/>
    </source>
</evidence>
<name>A0A1I6T8Q2_9BACI</name>
<dbReference type="SMART" id="SM00899">
    <property type="entry name" value="FeoA"/>
    <property type="match status" value="1"/>
</dbReference>
<dbReference type="OrthoDB" id="9811076at2"/>
<dbReference type="AlphaFoldDB" id="A0A1I6T8Q2"/>
<dbReference type="SUPFAM" id="SSF50037">
    <property type="entry name" value="C-terminal domain of transcriptional repressors"/>
    <property type="match status" value="1"/>
</dbReference>
<reference evidence="4 5" key="1">
    <citation type="submission" date="2016-10" db="EMBL/GenBank/DDBJ databases">
        <authorList>
            <person name="de Groot N.N."/>
        </authorList>
    </citation>
    <scope>NUCLEOTIDE SEQUENCE [LARGE SCALE GENOMIC DNA]</scope>
    <source>
        <strain evidence="4 5">DSM 17074</strain>
    </source>
</reference>
<dbReference type="EMBL" id="FPAI01000013">
    <property type="protein sequence ID" value="SFS85503.1"/>
    <property type="molecule type" value="Genomic_DNA"/>
</dbReference>
<dbReference type="Pfam" id="PF04023">
    <property type="entry name" value="FeoA"/>
    <property type="match status" value="1"/>
</dbReference>
<dbReference type="Gene3D" id="2.30.30.90">
    <property type="match status" value="1"/>
</dbReference>
<organism evidence="4 5">
    <name type="scientific">Halolactibacillus miurensis</name>
    <dbReference type="NCBI Taxonomy" id="306541"/>
    <lineage>
        <taxon>Bacteria</taxon>
        <taxon>Bacillati</taxon>
        <taxon>Bacillota</taxon>
        <taxon>Bacilli</taxon>
        <taxon>Bacillales</taxon>
        <taxon>Bacillaceae</taxon>
        <taxon>Halolactibacillus</taxon>
    </lineage>
</organism>
<evidence type="ECO:0000313" key="6">
    <source>
        <dbReference type="Proteomes" id="UP000321773"/>
    </source>
</evidence>
<reference evidence="3 6" key="2">
    <citation type="submission" date="2019-07" db="EMBL/GenBank/DDBJ databases">
        <title>Whole genome shotgun sequence of Halolactibacillus miurensis NBRC 100873.</title>
        <authorList>
            <person name="Hosoyama A."/>
            <person name="Uohara A."/>
            <person name="Ohji S."/>
            <person name="Ichikawa N."/>
        </authorList>
    </citation>
    <scope>NUCLEOTIDE SEQUENCE [LARGE SCALE GENOMIC DNA]</scope>
    <source>
        <strain evidence="3 6">NBRC 100873</strain>
    </source>
</reference>
<keyword evidence="1" id="KW-0408">Iron</keyword>
<dbReference type="InterPro" id="IPR038157">
    <property type="entry name" value="FeoA_core_dom"/>
</dbReference>
<dbReference type="InterPro" id="IPR008988">
    <property type="entry name" value="Transcriptional_repressor_C"/>
</dbReference>
<gene>
    <name evidence="3" type="ORF">HMI01_13540</name>
    <name evidence="4" type="ORF">SAMN05421668_11341</name>
</gene>
<protein>
    <submittedName>
        <fullName evidence="4">Ferrous iron transport protein A</fullName>
    </submittedName>
    <submittedName>
        <fullName evidence="3">Iron transporter FeoA</fullName>
    </submittedName>
</protein>
<evidence type="ECO:0000313" key="3">
    <source>
        <dbReference type="EMBL" id="GEM04366.1"/>
    </source>
</evidence>
<proteinExistence type="predicted"/>
<dbReference type="PANTHER" id="PTHR42954">
    <property type="entry name" value="FE(2+) TRANSPORT PROTEIN A"/>
    <property type="match status" value="1"/>
</dbReference>
<evidence type="ECO:0000313" key="5">
    <source>
        <dbReference type="Proteomes" id="UP000199139"/>
    </source>
</evidence>
<accession>A0A1I6T8Q2</accession>
<dbReference type="InterPro" id="IPR007167">
    <property type="entry name" value="Fe-transptr_FeoA-like"/>
</dbReference>
<dbReference type="STRING" id="306541.SAMN05421668_11341"/>
<dbReference type="Proteomes" id="UP000199139">
    <property type="component" value="Unassembled WGS sequence"/>
</dbReference>
<evidence type="ECO:0000256" key="1">
    <source>
        <dbReference type="ARBA" id="ARBA00023004"/>
    </source>
</evidence>